<dbReference type="PANTHER" id="PTHR12329:SF5">
    <property type="entry name" value="STARVIN, ISOFORM E"/>
    <property type="match status" value="1"/>
</dbReference>
<dbReference type="GO" id="GO:0005634">
    <property type="term" value="C:nucleus"/>
    <property type="evidence" value="ECO:0007669"/>
    <property type="project" value="TreeGrafter"/>
</dbReference>
<dbReference type="PANTHER" id="PTHR12329">
    <property type="entry name" value="BCL2-ASSOCIATED ATHANOGENE"/>
    <property type="match status" value="1"/>
</dbReference>
<feature type="compositionally biased region" description="Basic and acidic residues" evidence="2">
    <location>
        <begin position="26"/>
        <end position="37"/>
    </location>
</feature>
<comment type="caution">
    <text evidence="4">The sequence shown here is derived from an EMBL/GenBank/DDBJ whole genome shotgun (WGS) entry which is preliminary data.</text>
</comment>
<sequence length="535" mass="59197">MDFRRIPFQFSTTDPLKRQEELRKRFGLPAEKDKMHIDFSNPGSMGAKAEETNSSTNSPRLQHRVPIFVEGSSEPVKSSVDNSQNIDAGRKPHIRVIPIEIENTDSTSKRHRSLSGSYGCQNEPLSKNIFTPEETVKHPVAKSSKAPKVCNIPIKIEGSNIKPKSSSPVKSPKAKTPEVPKNINVKLNGCSASKVAKVAEQNELPEQVTLKKIEKIIEKLEGYHADVENFSGTDKDKQYRYLDEMLTRCMLELDEIDTMGLDSIRLSRKGAVKKVQSSIDLLESKVVRETEAKSFKESMEIEPENVATTMILNEGTPKEAETTSNGQEQASQMDLGVENISITETEDVDMKPENCKVIQNDKQEVSENDKNVAMADSETDVSNAETADLTVQITEMDADTESTSVMETEPVIEEPLLESKEGKVVEADCDSCKDLNSENTSVVIKEMNEEEESRVDSRERVEANQSSKSDVEMKDTETSHISIISTSNDQGGVNSSEVTSITVPDVVTELNSTELQPDHLVNGIRNTNVSVTSSL</sequence>
<feature type="region of interest" description="Disordered" evidence="2">
    <location>
        <begin position="447"/>
        <end position="476"/>
    </location>
</feature>
<dbReference type="GO" id="GO:0050821">
    <property type="term" value="P:protein stabilization"/>
    <property type="evidence" value="ECO:0007669"/>
    <property type="project" value="TreeGrafter"/>
</dbReference>
<dbReference type="SMART" id="SM00264">
    <property type="entry name" value="BAG"/>
    <property type="match status" value="1"/>
</dbReference>
<dbReference type="InterPro" id="IPR039773">
    <property type="entry name" value="BAG_chaperone_regulator"/>
</dbReference>
<accession>A0A8X6JF93</accession>
<gene>
    <name evidence="4" type="ORF">NPIL_617391</name>
</gene>
<feature type="compositionally biased region" description="Low complexity" evidence="2">
    <location>
        <begin position="162"/>
        <end position="171"/>
    </location>
</feature>
<dbReference type="InterPro" id="IPR036533">
    <property type="entry name" value="BAG_dom_sf"/>
</dbReference>
<dbReference type="Proteomes" id="UP000887013">
    <property type="component" value="Unassembled WGS sequence"/>
</dbReference>
<keyword evidence="1" id="KW-0143">Chaperone</keyword>
<protein>
    <recommendedName>
        <fullName evidence="3">BAG domain-containing protein</fullName>
    </recommendedName>
</protein>
<dbReference type="GO" id="GO:0000774">
    <property type="term" value="F:adenyl-nucleotide exchange factor activity"/>
    <property type="evidence" value="ECO:0007669"/>
    <property type="project" value="TreeGrafter"/>
</dbReference>
<feature type="region of interest" description="Disordered" evidence="2">
    <location>
        <begin position="26"/>
        <end position="62"/>
    </location>
</feature>
<evidence type="ECO:0000256" key="2">
    <source>
        <dbReference type="SAM" id="MobiDB-lite"/>
    </source>
</evidence>
<dbReference type="EMBL" id="BMAW01094508">
    <property type="protein sequence ID" value="GFS65812.1"/>
    <property type="molecule type" value="Genomic_DNA"/>
</dbReference>
<proteinExistence type="predicted"/>
<dbReference type="Pfam" id="PF02179">
    <property type="entry name" value="BAG"/>
    <property type="match status" value="1"/>
</dbReference>
<reference evidence="4" key="1">
    <citation type="submission" date="2020-08" db="EMBL/GenBank/DDBJ databases">
        <title>Multicomponent nature underlies the extraordinary mechanical properties of spider dragline silk.</title>
        <authorList>
            <person name="Kono N."/>
            <person name="Nakamura H."/>
            <person name="Mori M."/>
            <person name="Yoshida Y."/>
            <person name="Ohtoshi R."/>
            <person name="Malay A.D."/>
            <person name="Moran D.A.P."/>
            <person name="Tomita M."/>
            <person name="Numata K."/>
            <person name="Arakawa K."/>
        </authorList>
    </citation>
    <scope>NUCLEOTIDE SEQUENCE</scope>
</reference>
<evidence type="ECO:0000313" key="5">
    <source>
        <dbReference type="Proteomes" id="UP000887013"/>
    </source>
</evidence>
<dbReference type="OrthoDB" id="333905at2759"/>
<dbReference type="PROSITE" id="PS51035">
    <property type="entry name" value="BAG"/>
    <property type="match status" value="1"/>
</dbReference>
<feature type="region of interest" description="Disordered" evidence="2">
    <location>
        <begin position="363"/>
        <end position="382"/>
    </location>
</feature>
<organism evidence="4 5">
    <name type="scientific">Nephila pilipes</name>
    <name type="common">Giant wood spider</name>
    <name type="synonym">Nephila maculata</name>
    <dbReference type="NCBI Taxonomy" id="299642"/>
    <lineage>
        <taxon>Eukaryota</taxon>
        <taxon>Metazoa</taxon>
        <taxon>Ecdysozoa</taxon>
        <taxon>Arthropoda</taxon>
        <taxon>Chelicerata</taxon>
        <taxon>Arachnida</taxon>
        <taxon>Araneae</taxon>
        <taxon>Araneomorphae</taxon>
        <taxon>Entelegynae</taxon>
        <taxon>Araneoidea</taxon>
        <taxon>Nephilidae</taxon>
        <taxon>Nephila</taxon>
    </lineage>
</organism>
<feature type="domain" description="BAG" evidence="3">
    <location>
        <begin position="209"/>
        <end position="286"/>
    </location>
</feature>
<dbReference type="SUPFAM" id="SSF63491">
    <property type="entry name" value="BAG domain"/>
    <property type="match status" value="1"/>
</dbReference>
<dbReference type="Gene3D" id="1.20.58.120">
    <property type="entry name" value="BAG domain"/>
    <property type="match status" value="1"/>
</dbReference>
<dbReference type="AlphaFoldDB" id="A0A8X6JF93"/>
<dbReference type="GO" id="GO:0016020">
    <property type="term" value="C:membrane"/>
    <property type="evidence" value="ECO:0007669"/>
    <property type="project" value="TreeGrafter"/>
</dbReference>
<dbReference type="InterPro" id="IPR003103">
    <property type="entry name" value="BAG_domain"/>
</dbReference>
<feature type="region of interest" description="Disordered" evidence="2">
    <location>
        <begin position="161"/>
        <end position="180"/>
    </location>
</feature>
<name>A0A8X6JF93_NEPPI</name>
<evidence type="ECO:0000259" key="3">
    <source>
        <dbReference type="PROSITE" id="PS51035"/>
    </source>
</evidence>
<keyword evidence="5" id="KW-1185">Reference proteome</keyword>
<evidence type="ECO:0000256" key="1">
    <source>
        <dbReference type="ARBA" id="ARBA00023186"/>
    </source>
</evidence>
<dbReference type="GO" id="GO:0005829">
    <property type="term" value="C:cytosol"/>
    <property type="evidence" value="ECO:0007669"/>
    <property type="project" value="TreeGrafter"/>
</dbReference>
<evidence type="ECO:0000313" key="4">
    <source>
        <dbReference type="EMBL" id="GFS65812.1"/>
    </source>
</evidence>
<dbReference type="GO" id="GO:0051087">
    <property type="term" value="F:protein-folding chaperone binding"/>
    <property type="evidence" value="ECO:0007669"/>
    <property type="project" value="InterPro"/>
</dbReference>